<name>A0A146KKZ1_LYGHE</name>
<sequence>YTPTFQPPISISTPRPPVIIQQPSTQYKPSFPSTSRPQIIQTIGGDASVISSVSSQRPTASNEYLPPFSTPKPSQPTINVHIPSAGSNVNNQYIVPTVTNTPPQVIYPRPTIPTTPKP</sequence>
<protein>
    <submittedName>
        <fullName evidence="2">Uncharacterized protein</fullName>
    </submittedName>
</protein>
<organism evidence="2">
    <name type="scientific">Lygus hesperus</name>
    <name type="common">Western plant bug</name>
    <dbReference type="NCBI Taxonomy" id="30085"/>
    <lineage>
        <taxon>Eukaryota</taxon>
        <taxon>Metazoa</taxon>
        <taxon>Ecdysozoa</taxon>
        <taxon>Arthropoda</taxon>
        <taxon>Hexapoda</taxon>
        <taxon>Insecta</taxon>
        <taxon>Pterygota</taxon>
        <taxon>Neoptera</taxon>
        <taxon>Paraneoptera</taxon>
        <taxon>Hemiptera</taxon>
        <taxon>Heteroptera</taxon>
        <taxon>Panheteroptera</taxon>
        <taxon>Cimicomorpha</taxon>
        <taxon>Miridae</taxon>
        <taxon>Mirini</taxon>
        <taxon>Lygus</taxon>
    </lineage>
</organism>
<accession>A0A146KKZ1</accession>
<feature type="region of interest" description="Disordered" evidence="1">
    <location>
        <begin position="1"/>
        <end position="36"/>
    </location>
</feature>
<evidence type="ECO:0000313" key="2">
    <source>
        <dbReference type="EMBL" id="JAP96788.1"/>
    </source>
</evidence>
<dbReference type="AlphaFoldDB" id="A0A146KKZ1"/>
<feature type="compositionally biased region" description="Polar residues" evidence="1">
    <location>
        <begin position="1"/>
        <end position="13"/>
    </location>
</feature>
<reference evidence="2" key="1">
    <citation type="journal article" date="2016" name="Gigascience">
        <title>De novo construction of an expanded transcriptome assembly for the western tarnished plant bug, Lygus hesperus.</title>
        <authorList>
            <person name="Tassone E.E."/>
            <person name="Geib S.M."/>
            <person name="Hall B."/>
            <person name="Fabrick J.A."/>
            <person name="Brent C.S."/>
            <person name="Hull J.J."/>
        </authorList>
    </citation>
    <scope>NUCLEOTIDE SEQUENCE</scope>
</reference>
<dbReference type="EMBL" id="GDHC01021840">
    <property type="protein sequence ID" value="JAP96788.1"/>
    <property type="molecule type" value="Transcribed_RNA"/>
</dbReference>
<feature type="compositionally biased region" description="Polar residues" evidence="1">
    <location>
        <begin position="21"/>
        <end position="36"/>
    </location>
</feature>
<feature type="region of interest" description="Disordered" evidence="1">
    <location>
        <begin position="99"/>
        <end position="118"/>
    </location>
</feature>
<proteinExistence type="predicted"/>
<feature type="non-terminal residue" evidence="2">
    <location>
        <position position="1"/>
    </location>
</feature>
<feature type="non-terminal residue" evidence="2">
    <location>
        <position position="118"/>
    </location>
</feature>
<evidence type="ECO:0000256" key="1">
    <source>
        <dbReference type="SAM" id="MobiDB-lite"/>
    </source>
</evidence>
<gene>
    <name evidence="2" type="ORF">g.33011</name>
</gene>